<dbReference type="Gene3D" id="2.40.50.100">
    <property type="match status" value="1"/>
</dbReference>
<feature type="region of interest" description="Disordered" evidence="2">
    <location>
        <begin position="405"/>
        <end position="478"/>
    </location>
</feature>
<evidence type="ECO:0000313" key="5">
    <source>
        <dbReference type="EMBL" id="RKQ69050.1"/>
    </source>
</evidence>
<dbReference type="Gene3D" id="2.40.420.20">
    <property type="match status" value="1"/>
</dbReference>
<protein>
    <submittedName>
        <fullName evidence="5">RND family efflux transporter MFP subunit</fullName>
    </submittedName>
</protein>
<dbReference type="OrthoDB" id="7811737at2"/>
<name>A0A420WDQ8_9PROT</name>
<comment type="caution">
    <text evidence="5">The sequence shown here is derived from an EMBL/GenBank/DDBJ whole genome shotgun (WGS) entry which is preliminary data.</text>
</comment>
<sequence length="478" mass="52591">MAHQNSLGEAEVKDKYPVFRTVVFSVLMLVGLFIVTNIVVKMNAKPEVKKQSFNTLAVMGARAYTDNVQLTVTTQGEVRPQTEIDLVPEVGGKIVYVSRNFVEGGYFKKGETLIRIDDANYQVARVRALASVAQAEQTLAQEVAEGEIARRDFEELGRGTPSDLALRIPQRQQAEAALQAAQADLRNADLQLSRTKVLAPFTGRVRAKSSDVGKYVNPGATLGRIFSTDIVEVRLPLTDSDLSKTDLPIAFNAKSKDSAPKVILSTTIAGKPQEWTGYIMRTDSTYDTQSRALFAIVEVFDPYGKGASQNDVPLAPGLFVDARVQGRLMEGVVVISRDGLRPQDEVYIVDEEGNAEIRQTVVLDTNPERAVLATGVESGELVVVSPMERSRIAMPLKVLDVNDPKTVIVDPPEPEWMKKEAEEKEKKASEEKSAEKKEKRGFFNRRKKETEDESDKKKTEEPDAANEASSNSVDGSGE</sequence>
<keyword evidence="6" id="KW-1185">Reference proteome</keyword>
<dbReference type="RefSeq" id="WP_121101061.1">
    <property type="nucleotide sequence ID" value="NZ_RBII01000002.1"/>
</dbReference>
<accession>A0A420WDQ8</accession>
<keyword evidence="3" id="KW-0472">Membrane</keyword>
<dbReference type="InterPro" id="IPR006143">
    <property type="entry name" value="RND_pump_MFP"/>
</dbReference>
<evidence type="ECO:0000256" key="3">
    <source>
        <dbReference type="SAM" id="Phobius"/>
    </source>
</evidence>
<dbReference type="GO" id="GO:0005886">
    <property type="term" value="C:plasma membrane"/>
    <property type="evidence" value="ECO:0007669"/>
    <property type="project" value="TreeGrafter"/>
</dbReference>
<dbReference type="InterPro" id="IPR058625">
    <property type="entry name" value="MdtA-like_BSH"/>
</dbReference>
<comment type="similarity">
    <text evidence="1">Belongs to the membrane fusion protein (MFP) (TC 8.A.1) family.</text>
</comment>
<reference evidence="5 6" key="1">
    <citation type="submission" date="2018-10" db="EMBL/GenBank/DDBJ databases">
        <title>Genomic Encyclopedia of Type Strains, Phase IV (KMG-IV): sequencing the most valuable type-strain genomes for metagenomic binning, comparative biology and taxonomic classification.</title>
        <authorList>
            <person name="Goeker M."/>
        </authorList>
    </citation>
    <scope>NUCLEOTIDE SEQUENCE [LARGE SCALE GENOMIC DNA]</scope>
    <source>
        <strain evidence="5 6">DSM 22008</strain>
    </source>
</reference>
<evidence type="ECO:0000259" key="4">
    <source>
        <dbReference type="Pfam" id="PF25917"/>
    </source>
</evidence>
<dbReference type="Pfam" id="PF25917">
    <property type="entry name" value="BSH_RND"/>
    <property type="match status" value="1"/>
</dbReference>
<proteinExistence type="inferred from homology"/>
<feature type="compositionally biased region" description="Basic and acidic residues" evidence="2">
    <location>
        <begin position="448"/>
        <end position="461"/>
    </location>
</feature>
<dbReference type="Gene3D" id="2.40.30.170">
    <property type="match status" value="1"/>
</dbReference>
<keyword evidence="3" id="KW-0812">Transmembrane</keyword>
<dbReference type="Gene3D" id="1.10.287.470">
    <property type="entry name" value="Helix hairpin bin"/>
    <property type="match status" value="1"/>
</dbReference>
<dbReference type="GO" id="GO:0046677">
    <property type="term" value="P:response to antibiotic"/>
    <property type="evidence" value="ECO:0007669"/>
    <property type="project" value="TreeGrafter"/>
</dbReference>
<evidence type="ECO:0000256" key="2">
    <source>
        <dbReference type="SAM" id="MobiDB-lite"/>
    </source>
</evidence>
<dbReference type="AlphaFoldDB" id="A0A420WDQ8"/>
<feature type="compositionally biased region" description="Basic and acidic residues" evidence="2">
    <location>
        <begin position="415"/>
        <end position="441"/>
    </location>
</feature>
<dbReference type="InParanoid" id="A0A420WDQ8"/>
<keyword evidence="3" id="KW-1133">Transmembrane helix</keyword>
<dbReference type="EMBL" id="RBII01000002">
    <property type="protein sequence ID" value="RKQ69050.1"/>
    <property type="molecule type" value="Genomic_DNA"/>
</dbReference>
<dbReference type="PANTHER" id="PTHR30158">
    <property type="entry name" value="ACRA/E-RELATED COMPONENT OF DRUG EFFLUX TRANSPORTER"/>
    <property type="match status" value="1"/>
</dbReference>
<organism evidence="5 6">
    <name type="scientific">Litorimonas taeanensis</name>
    <dbReference type="NCBI Taxonomy" id="568099"/>
    <lineage>
        <taxon>Bacteria</taxon>
        <taxon>Pseudomonadati</taxon>
        <taxon>Pseudomonadota</taxon>
        <taxon>Alphaproteobacteria</taxon>
        <taxon>Maricaulales</taxon>
        <taxon>Robiginitomaculaceae</taxon>
    </lineage>
</organism>
<dbReference type="SUPFAM" id="SSF111369">
    <property type="entry name" value="HlyD-like secretion proteins"/>
    <property type="match status" value="1"/>
</dbReference>
<evidence type="ECO:0000313" key="6">
    <source>
        <dbReference type="Proteomes" id="UP000282211"/>
    </source>
</evidence>
<feature type="transmembrane region" description="Helical" evidence="3">
    <location>
        <begin position="18"/>
        <end position="40"/>
    </location>
</feature>
<feature type="compositionally biased region" description="Polar residues" evidence="2">
    <location>
        <begin position="467"/>
        <end position="478"/>
    </location>
</feature>
<dbReference type="Proteomes" id="UP000282211">
    <property type="component" value="Unassembled WGS sequence"/>
</dbReference>
<dbReference type="GO" id="GO:0022857">
    <property type="term" value="F:transmembrane transporter activity"/>
    <property type="evidence" value="ECO:0007669"/>
    <property type="project" value="InterPro"/>
</dbReference>
<evidence type="ECO:0000256" key="1">
    <source>
        <dbReference type="ARBA" id="ARBA00009477"/>
    </source>
</evidence>
<feature type="domain" description="Multidrug resistance protein MdtA-like barrel-sandwich hybrid" evidence="4">
    <location>
        <begin position="84"/>
        <end position="223"/>
    </location>
</feature>
<gene>
    <name evidence="5" type="ORF">DES40_1830</name>
</gene>
<dbReference type="NCBIfam" id="TIGR01730">
    <property type="entry name" value="RND_mfp"/>
    <property type="match status" value="1"/>
</dbReference>